<dbReference type="PANTHER" id="PTHR24148">
    <property type="entry name" value="ANKYRIN REPEAT DOMAIN-CONTAINING PROTEIN 39 HOMOLOG-RELATED"/>
    <property type="match status" value="1"/>
</dbReference>
<feature type="region of interest" description="Disordered" evidence="1">
    <location>
        <begin position="125"/>
        <end position="144"/>
    </location>
</feature>
<dbReference type="PANTHER" id="PTHR24148:SF82">
    <property type="entry name" value="HETEROKARYON INCOMPATIBILITY DOMAIN-CONTAINING PROTEIN"/>
    <property type="match status" value="1"/>
</dbReference>
<dbReference type="STRING" id="913774.A0A0C3GUI2"/>
<dbReference type="InterPro" id="IPR052895">
    <property type="entry name" value="HetReg/Transcr_Mod"/>
</dbReference>
<keyword evidence="4" id="KW-1185">Reference proteome</keyword>
<sequence length="1013" mass="114747">MGSSVSKTHPREPRVSWRAAIWRRLQIWEGLKPYLIQVIKAVGGAPEPLPPRPHGASSTNRENEAVSIVEMMLVEALRASAAKEDADHQAAKQVTSHQAEGERVEESKAKISFVRATRALEKRLALDLKEPTPGAGRDDKDDGHDDEALVAQFVRSSLDIALPRVEERNDGEVTRTQSALSYHEVNRSIMLDGATALVTSYPSALPPAVLPTAVREELETKLSNYLTWDKKLYANLRLDSESIRLVEIRPGSAPQIEVDLITRPLDDAKNAYEALSYTWGSPTPKETIKVNGVQVQINQWLFGALSSLRLPNTKRCLWVDAICINQADIAERSIEIQKMGDIYRLAKTVVIFHGWPSTTTREGSLITALFKFLTRSDDNGTLNTESSQTNGSVDDLFRSCGLDKALVCKGFIDFCCRPWWRRVWTMQEFYLATEEPVWYWGSTGVSNTVLKRDMPLLMTASWELYGQKEVESWIPKHIEAMTGKPVEQFSAEIRRIFDLIGRRNKTHGFDIPSRLYRSLSAQATDPRDLVYGLREIFDPVFRRVFVPDYFMRLELLYACLAVFLIQFEGWGDMLWWYPYRFQAKGLPSWLPDFTKRVVPVVTELLPRDHLATSTLQLKLVVLNHALHVEGYKLDKVEAFTPVINGDETDVLRDLWKFDSNFNRNRSYIEYGSTEEEQENPWFNSFLTICRTLASQNDSGIAHPRLSVLGWTAKSDTEGDLPSTVVECLPCWDILMWHAFKTGSKSVAEQFDEGDSTRPGMLEDIFSSNLRDAFRKILATDFIGDCVFDWHALEHVLERLASASTWSDANSPYWQTLTEARSSEQDERGKDLATCVSSFLDSLQATNPDSMGDLYRFYRLCSLILLDSSRRTSFVRILDELRSAGEQLHELALDWRVQAQVDDLESKDEIVAARVRQNVAVKAHFSGRSLFWTRQGFHGLTTPGTELCERADVLLLNGLSFPMLVLDFDQEECSGRLVGCAIVRGVDLLTSKAKTPPKVPEGFALGEKRLFKFI</sequence>
<dbReference type="EMBL" id="KN832878">
    <property type="protein sequence ID" value="KIM99720.1"/>
    <property type="molecule type" value="Genomic_DNA"/>
</dbReference>
<organism evidence="3 4">
    <name type="scientific">Oidiodendron maius (strain Zn)</name>
    <dbReference type="NCBI Taxonomy" id="913774"/>
    <lineage>
        <taxon>Eukaryota</taxon>
        <taxon>Fungi</taxon>
        <taxon>Dikarya</taxon>
        <taxon>Ascomycota</taxon>
        <taxon>Pezizomycotina</taxon>
        <taxon>Leotiomycetes</taxon>
        <taxon>Leotiomycetes incertae sedis</taxon>
        <taxon>Myxotrichaceae</taxon>
        <taxon>Oidiodendron</taxon>
    </lineage>
</organism>
<dbReference type="Pfam" id="PF06985">
    <property type="entry name" value="HET"/>
    <property type="match status" value="1"/>
</dbReference>
<dbReference type="InterPro" id="IPR010730">
    <property type="entry name" value="HET"/>
</dbReference>
<feature type="domain" description="Heterokaryon incompatibility" evidence="2">
    <location>
        <begin position="272"/>
        <end position="428"/>
    </location>
</feature>
<gene>
    <name evidence="3" type="ORF">OIDMADRAFT_181128</name>
</gene>
<evidence type="ECO:0000256" key="1">
    <source>
        <dbReference type="SAM" id="MobiDB-lite"/>
    </source>
</evidence>
<proteinExistence type="predicted"/>
<evidence type="ECO:0000313" key="4">
    <source>
        <dbReference type="Proteomes" id="UP000054321"/>
    </source>
</evidence>
<accession>A0A0C3GUI2</accession>
<dbReference type="InParanoid" id="A0A0C3GUI2"/>
<evidence type="ECO:0000259" key="2">
    <source>
        <dbReference type="Pfam" id="PF06985"/>
    </source>
</evidence>
<reference evidence="4" key="2">
    <citation type="submission" date="2015-01" db="EMBL/GenBank/DDBJ databases">
        <title>Evolutionary Origins and Diversification of the Mycorrhizal Mutualists.</title>
        <authorList>
            <consortium name="DOE Joint Genome Institute"/>
            <consortium name="Mycorrhizal Genomics Consortium"/>
            <person name="Kohler A."/>
            <person name="Kuo A."/>
            <person name="Nagy L.G."/>
            <person name="Floudas D."/>
            <person name="Copeland A."/>
            <person name="Barry K.W."/>
            <person name="Cichocki N."/>
            <person name="Veneault-Fourrey C."/>
            <person name="LaButti K."/>
            <person name="Lindquist E.A."/>
            <person name="Lipzen A."/>
            <person name="Lundell T."/>
            <person name="Morin E."/>
            <person name="Murat C."/>
            <person name="Riley R."/>
            <person name="Ohm R."/>
            <person name="Sun H."/>
            <person name="Tunlid A."/>
            <person name="Henrissat B."/>
            <person name="Grigoriev I.V."/>
            <person name="Hibbett D.S."/>
            <person name="Martin F."/>
        </authorList>
    </citation>
    <scope>NUCLEOTIDE SEQUENCE [LARGE SCALE GENOMIC DNA]</scope>
    <source>
        <strain evidence="4">Zn</strain>
    </source>
</reference>
<evidence type="ECO:0000313" key="3">
    <source>
        <dbReference type="EMBL" id="KIM99720.1"/>
    </source>
</evidence>
<reference evidence="3 4" key="1">
    <citation type="submission" date="2014-04" db="EMBL/GenBank/DDBJ databases">
        <authorList>
            <consortium name="DOE Joint Genome Institute"/>
            <person name="Kuo A."/>
            <person name="Martino E."/>
            <person name="Perotto S."/>
            <person name="Kohler A."/>
            <person name="Nagy L.G."/>
            <person name="Floudas D."/>
            <person name="Copeland A."/>
            <person name="Barry K.W."/>
            <person name="Cichocki N."/>
            <person name="Veneault-Fourrey C."/>
            <person name="LaButti K."/>
            <person name="Lindquist E.A."/>
            <person name="Lipzen A."/>
            <person name="Lundell T."/>
            <person name="Morin E."/>
            <person name="Murat C."/>
            <person name="Sun H."/>
            <person name="Tunlid A."/>
            <person name="Henrissat B."/>
            <person name="Grigoriev I.V."/>
            <person name="Hibbett D.S."/>
            <person name="Martin F."/>
            <person name="Nordberg H.P."/>
            <person name="Cantor M.N."/>
            <person name="Hua S.X."/>
        </authorList>
    </citation>
    <scope>NUCLEOTIDE SEQUENCE [LARGE SCALE GENOMIC DNA]</scope>
    <source>
        <strain evidence="3 4">Zn</strain>
    </source>
</reference>
<dbReference type="Proteomes" id="UP000054321">
    <property type="component" value="Unassembled WGS sequence"/>
</dbReference>
<name>A0A0C3GUI2_OIDMZ</name>
<dbReference type="HOGENOM" id="CLU_009424_0_0_1"/>
<protein>
    <recommendedName>
        <fullName evidence="2">Heterokaryon incompatibility domain-containing protein</fullName>
    </recommendedName>
</protein>
<dbReference type="OrthoDB" id="5029321at2759"/>
<dbReference type="AlphaFoldDB" id="A0A0C3GUI2"/>